<dbReference type="SUPFAM" id="SSF49384">
    <property type="entry name" value="Carbohydrate-binding domain"/>
    <property type="match status" value="1"/>
</dbReference>
<evidence type="ECO:0000313" key="5">
    <source>
        <dbReference type="Proteomes" id="UP000183954"/>
    </source>
</evidence>
<dbReference type="InterPro" id="IPR008963">
    <property type="entry name" value="Purple_acid_Pase-like_N"/>
</dbReference>
<dbReference type="GO" id="GO:0000272">
    <property type="term" value="P:polysaccharide catabolic process"/>
    <property type="evidence" value="ECO:0007669"/>
    <property type="project" value="InterPro"/>
</dbReference>
<dbReference type="SUPFAM" id="SSF89550">
    <property type="entry name" value="PHP domain-like"/>
    <property type="match status" value="1"/>
</dbReference>
<dbReference type="STRING" id="1121420.SAMN02746098_03372"/>
<evidence type="ECO:0000259" key="3">
    <source>
        <dbReference type="PROSITE" id="PS50222"/>
    </source>
</evidence>
<dbReference type="GO" id="GO:0003993">
    <property type="term" value="F:acid phosphatase activity"/>
    <property type="evidence" value="ECO:0007669"/>
    <property type="project" value="InterPro"/>
</dbReference>
<dbReference type="InterPro" id="IPR004843">
    <property type="entry name" value="Calcineurin-like_PHP"/>
</dbReference>
<dbReference type="InterPro" id="IPR018247">
    <property type="entry name" value="EF_Hand_1_Ca_BS"/>
</dbReference>
<dbReference type="PANTHER" id="PTHR45867">
    <property type="entry name" value="PURPLE ACID PHOSPHATASE"/>
    <property type="match status" value="1"/>
</dbReference>
<name>A0A1M5ZJX7_9FIRM</name>
<dbReference type="Pfam" id="PF00963">
    <property type="entry name" value="Cohesin"/>
    <property type="match status" value="1"/>
</dbReference>
<dbReference type="GO" id="GO:0030246">
    <property type="term" value="F:carbohydrate binding"/>
    <property type="evidence" value="ECO:0007669"/>
    <property type="project" value="InterPro"/>
</dbReference>
<dbReference type="Gene3D" id="1.10.1330.10">
    <property type="entry name" value="Dockerin domain"/>
    <property type="match status" value="1"/>
</dbReference>
<dbReference type="Pfam" id="PF00149">
    <property type="entry name" value="Metallophos"/>
    <property type="match status" value="1"/>
</dbReference>
<dbReference type="Pfam" id="PF16656">
    <property type="entry name" value="Pur_ac_phosph_N"/>
    <property type="match status" value="1"/>
</dbReference>
<organism evidence="4 5">
    <name type="scientific">Desulfosporosinus lacus DSM 15449</name>
    <dbReference type="NCBI Taxonomy" id="1121420"/>
    <lineage>
        <taxon>Bacteria</taxon>
        <taxon>Bacillati</taxon>
        <taxon>Bacillota</taxon>
        <taxon>Clostridia</taxon>
        <taxon>Eubacteriales</taxon>
        <taxon>Desulfitobacteriaceae</taxon>
        <taxon>Desulfosporosinus</taxon>
    </lineage>
</organism>
<dbReference type="SMART" id="SM00481">
    <property type="entry name" value="POLIIIAc"/>
    <property type="match status" value="1"/>
</dbReference>
<feature type="chain" id="PRO_5012725716" evidence="2">
    <location>
        <begin position="30"/>
        <end position="1524"/>
    </location>
</feature>
<dbReference type="InterPro" id="IPR002048">
    <property type="entry name" value="EF_hand_dom"/>
</dbReference>
<evidence type="ECO:0000313" key="4">
    <source>
        <dbReference type="EMBL" id="SHI24645.1"/>
    </source>
</evidence>
<protein>
    <submittedName>
        <fullName evidence="4">3',5'-cyclic AMP phosphodiesterase CpdA</fullName>
    </submittedName>
</protein>
<feature type="domain" description="EF-hand" evidence="3">
    <location>
        <begin position="1499"/>
        <end position="1524"/>
    </location>
</feature>
<dbReference type="InterPro" id="IPR036439">
    <property type="entry name" value="Dockerin_dom_sf"/>
</dbReference>
<evidence type="ECO:0000256" key="1">
    <source>
        <dbReference type="ARBA" id="ARBA00022729"/>
    </source>
</evidence>
<dbReference type="PANTHER" id="PTHR45867:SF3">
    <property type="entry name" value="ACID PHOSPHATASE TYPE 7"/>
    <property type="match status" value="1"/>
</dbReference>
<keyword evidence="1 2" id="KW-0732">Signal</keyword>
<dbReference type="SUPFAM" id="SSF56300">
    <property type="entry name" value="Metallo-dependent phosphatases"/>
    <property type="match status" value="1"/>
</dbReference>
<dbReference type="Proteomes" id="UP000183954">
    <property type="component" value="Unassembled WGS sequence"/>
</dbReference>
<dbReference type="Gene3D" id="3.20.20.140">
    <property type="entry name" value="Metal-dependent hydrolases"/>
    <property type="match status" value="1"/>
</dbReference>
<dbReference type="Gene3D" id="2.60.40.380">
    <property type="entry name" value="Purple acid phosphatase-like, N-terminal"/>
    <property type="match status" value="1"/>
</dbReference>
<dbReference type="Gene3D" id="2.60.120.260">
    <property type="entry name" value="Galactose-binding domain-like"/>
    <property type="match status" value="1"/>
</dbReference>
<dbReference type="InterPro" id="IPR002102">
    <property type="entry name" value="Cohesin_dom"/>
</dbReference>
<sequence length="1524" mass="164843">MKNVRKVLSCILTICMLIGTFAIPGTALAADNNILLAKDAEWKYLVVGEDQGTVWRATDFDDSSWTTGKAPLGFGDDFSETEPTLPLATEIGFGGDSADKNMTTYFRNAIDVTNLSNYLALEVYIHVDDGAVVYINGDEAFRRGIADGVSVDYHTDAKFSDKEESFRIPVTALKEGLNTIAAEVHQDGGDSSDLWFEMSIKGLTSLEEPVDPEPTVTPDPNAPIGVVSKVTVTFNGDTTSTKGFTWYTTLRSVISDLQVVEKTNDTPDFSQATEFSGTCAIPTYSTTQFVHKAEANGLKANTEYFFRVGEEAIDLWSEVGTFKTAPQSGAFTFVDIADPQAKTEDEAILSSETIAKALDTVDNAEFLAINGDIVDTGSNEQQWDWVFGHSQTSLLNTTVLPAAGNHESQTNSFIEHFDIKPAPNSPTTKGAYFSYDYSNAHFIILNNNETSTEYADFTPAQIQWMKDDVATAKSAGAKWIIVIMHKGPYSTSNHATDSDIMGANGVRTKVVPIMSELGIDLVLQGHDHGYARSKPIKEDGTAATAETITETFNGQTIEYTVNPDGSIYLIPATAGPKVYYKNKKIDDPTNSSYVPGYYDLFDVADENHAAVYGPDPGDTSRPTRAMVQNFEAITIDGDKLTVVSYEIDQGDLIDGDANTSDPYIIEQFGIVKDSESNNSESKDYEIDNPYATVDWSVFGQYKADFHAHSVESDGADQPAAMIEEHYTKGFDILAMTDHNFLGTTWDRTDRAGKTYLTTDRLATISAGTDRNNKGMTAIPSSDEQSISDHVNTFFATFNNEPGATLESSIAKAQELGGISHINHPGRYTGGAGKTDATGEAASSAPATIAKYVDLFDRYPSCVGMEIINKKDGDSASDRILWDNILKQTMPDRPVWGFSNDDTHALANTGFSYNMMLMPENTLSNVRSSMEDGTFYAVALVSKRELGTSFSASGPAPKIINIAVDEEDDSIAIEGQNYNVIEWVADGKVIATGNTIDLDDYEDQIGTYIRAQLKGDGGISFTQPFGIVDPQAETEPELAEVTLTTDGDTLPADSPTSIKANLTGKDNLGSAISLSTATVSYKTDKDGVLAITADGTVTVQTTPVYNQSVKIWAEVTLGGKTVTSNTVSITVSGTEDGTEIVARIKTGLDDLEERPDGSLDWDSSDLEITWEDPTKTDVKDQLVGLRFPDLAIPKGSKITNAYIQFSVDEASKSFNPFDVNIFAEDVPNSAAFENVTHSVSSRVKTTDSIEWKGAPLWTTEHEAGSAQQSTNLASLVQMIVEKDGWNEGNAVSFILSGIGNRTAESFEGAGSNLDQVPSLHVIYTVQEGNQPAQLTIGLEKQIVEVGGEATVTLSARAAEDLYGFDLFFKYDPTLFEYESVTSKPEFDLGEAGVTHDAEGNIQVIGVLKGQSTGMDGDIDLVTVKLKAKQQDALSNITILAGSEFSDGNAELFTLDQDVVQEIAVANSDVSENAKTEINDLVMVAKLFGAEQSKADSGYQAMIDMDKNGIIDIEDIAYVAKMLLGK</sequence>
<dbReference type="InterPro" id="IPR003141">
    <property type="entry name" value="Pol/His_phosphatase_N"/>
</dbReference>
<dbReference type="InterPro" id="IPR016195">
    <property type="entry name" value="Pol/histidinol_Pase-like"/>
</dbReference>
<dbReference type="EMBL" id="FQXJ01000012">
    <property type="protein sequence ID" value="SHI24645.1"/>
    <property type="molecule type" value="Genomic_DNA"/>
</dbReference>
<reference evidence="5" key="1">
    <citation type="submission" date="2016-11" db="EMBL/GenBank/DDBJ databases">
        <authorList>
            <person name="Varghese N."/>
            <person name="Submissions S."/>
        </authorList>
    </citation>
    <scope>NUCLEOTIDE SEQUENCE [LARGE SCALE GENOMIC DNA]</scope>
    <source>
        <strain evidence="5">DSM 15449</strain>
    </source>
</reference>
<dbReference type="PROSITE" id="PS50222">
    <property type="entry name" value="EF_HAND_2"/>
    <property type="match status" value="1"/>
</dbReference>
<dbReference type="InterPro" id="IPR015914">
    <property type="entry name" value="PAPs_N"/>
</dbReference>
<proteinExistence type="predicted"/>
<dbReference type="RefSeq" id="WP_073030869.1">
    <property type="nucleotide sequence ID" value="NZ_FQXJ01000012.1"/>
</dbReference>
<gene>
    <name evidence="4" type="ORF">SAMN02746098_03372</name>
</gene>
<dbReference type="SUPFAM" id="SSF49363">
    <property type="entry name" value="Purple acid phosphatase, N-terminal domain"/>
    <property type="match status" value="1"/>
</dbReference>
<evidence type="ECO:0000256" key="2">
    <source>
        <dbReference type="SAM" id="SignalP"/>
    </source>
</evidence>
<feature type="signal peptide" evidence="2">
    <location>
        <begin position="1"/>
        <end position="29"/>
    </location>
</feature>
<dbReference type="GO" id="GO:0005509">
    <property type="term" value="F:calcium ion binding"/>
    <property type="evidence" value="ECO:0007669"/>
    <property type="project" value="InterPro"/>
</dbReference>
<dbReference type="InterPro" id="IPR008965">
    <property type="entry name" value="CBM2/CBM3_carb-bd_dom_sf"/>
</dbReference>
<dbReference type="CDD" id="cd08547">
    <property type="entry name" value="Type_II_cohesin"/>
    <property type="match status" value="1"/>
</dbReference>
<dbReference type="OrthoDB" id="9800780at2"/>
<dbReference type="Gene3D" id="2.60.40.680">
    <property type="match status" value="1"/>
</dbReference>
<keyword evidence="5" id="KW-1185">Reference proteome</keyword>
<dbReference type="PROSITE" id="PS00018">
    <property type="entry name" value="EF_HAND_1"/>
    <property type="match status" value="1"/>
</dbReference>
<dbReference type="InterPro" id="IPR029052">
    <property type="entry name" value="Metallo-depent_PP-like"/>
</dbReference>
<accession>A0A1M5ZJX7</accession>
<dbReference type="Gene3D" id="3.60.21.10">
    <property type="match status" value="1"/>
</dbReference>